<protein>
    <submittedName>
        <fullName evidence="1">Uncharacterized protein</fullName>
    </submittedName>
</protein>
<sequence>MRALDVLREAAAMKDQARTRGVALALWVLRGLCPDEWLVAFWDAAGSDHEIGRSQGMHAAYNGIVRQVRTRGGLSQAVAPLQSAAVDPISS</sequence>
<evidence type="ECO:0000313" key="1">
    <source>
        <dbReference type="EMBL" id="MDR7154857.1"/>
    </source>
</evidence>
<comment type="caution">
    <text evidence="1">The sequence shown here is derived from an EMBL/GenBank/DDBJ whole genome shotgun (WGS) entry which is preliminary data.</text>
</comment>
<proteinExistence type="predicted"/>
<name>A0ABU1WZU8_SPHXE</name>
<keyword evidence="2" id="KW-1185">Reference proteome</keyword>
<dbReference type="EMBL" id="JAVDWV010000006">
    <property type="protein sequence ID" value="MDR7154857.1"/>
    <property type="molecule type" value="Genomic_DNA"/>
</dbReference>
<accession>A0ABU1WZU8</accession>
<dbReference type="Proteomes" id="UP001267638">
    <property type="component" value="Unassembled WGS sequence"/>
</dbReference>
<dbReference type="RefSeq" id="WP_310223500.1">
    <property type="nucleotide sequence ID" value="NZ_JAVDWV010000006.1"/>
</dbReference>
<gene>
    <name evidence="1" type="ORF">J2W40_001672</name>
</gene>
<evidence type="ECO:0000313" key="2">
    <source>
        <dbReference type="Proteomes" id="UP001267638"/>
    </source>
</evidence>
<organism evidence="1 2">
    <name type="scientific">Sphingobium xenophagum</name>
    <dbReference type="NCBI Taxonomy" id="121428"/>
    <lineage>
        <taxon>Bacteria</taxon>
        <taxon>Pseudomonadati</taxon>
        <taxon>Pseudomonadota</taxon>
        <taxon>Alphaproteobacteria</taxon>
        <taxon>Sphingomonadales</taxon>
        <taxon>Sphingomonadaceae</taxon>
        <taxon>Sphingobium</taxon>
    </lineage>
</organism>
<reference evidence="1 2" key="1">
    <citation type="submission" date="2023-07" db="EMBL/GenBank/DDBJ databases">
        <title>Sorghum-associated microbial communities from plants grown in Nebraska, USA.</title>
        <authorList>
            <person name="Schachtman D."/>
        </authorList>
    </citation>
    <scope>NUCLEOTIDE SEQUENCE [LARGE SCALE GENOMIC DNA]</scope>
    <source>
        <strain evidence="1 2">4256</strain>
    </source>
</reference>